<evidence type="ECO:0000313" key="2">
    <source>
        <dbReference type="Proteomes" id="UP000012672"/>
    </source>
</evidence>
<organism evidence="1 2">
    <name type="scientific">Methanomethylophilus alvi (strain Mx1201)</name>
    <dbReference type="NCBI Taxonomy" id="1236689"/>
    <lineage>
        <taxon>Archaea</taxon>
        <taxon>Methanobacteriati</taxon>
        <taxon>Thermoplasmatota</taxon>
        <taxon>Thermoplasmata</taxon>
        <taxon>Methanomassiliicoccales</taxon>
        <taxon>Methanomethylophilaceae</taxon>
        <taxon>Methanomethylophilus</taxon>
    </lineage>
</organism>
<dbReference type="InParanoid" id="M9SEU0"/>
<dbReference type="EMBL" id="CP004049">
    <property type="protein sequence ID" value="AGI84773.1"/>
    <property type="molecule type" value="Genomic_DNA"/>
</dbReference>
<proteinExistence type="predicted"/>
<gene>
    <name evidence="1" type="ORF">MMALV_00160</name>
</gene>
<dbReference type="HOGENOM" id="CLU_3245164_0_0_2"/>
<keyword evidence="2" id="KW-1185">Reference proteome</keyword>
<dbReference type="STRING" id="1236689.MMALV_00160"/>
<dbReference type="Proteomes" id="UP000012672">
    <property type="component" value="Chromosome"/>
</dbReference>
<dbReference type="AlphaFoldDB" id="M9SEU0"/>
<protein>
    <submittedName>
        <fullName evidence="1">Uncharacterized protein</fullName>
    </submittedName>
</protein>
<sequence length="42" mass="5090">MHTYTQSQSRLKPLCCFNMSRGCLFHRNPINTCLRFIEPWQM</sequence>
<reference evidence="1 2" key="1">
    <citation type="journal article" date="2012" name="J. Bacteriol.">
        <title>Genome sequence of 'Candidatus Methanomethylophilus alvus' Mx1201, a methanogenic archaeon from the human gut belonging to a seventh order of methanogens.</title>
        <authorList>
            <person name="Borrel G."/>
            <person name="Harris H.M."/>
            <person name="Tottey W."/>
            <person name="Mihajlovski A."/>
            <person name="Parisot N."/>
            <person name="Peyretaillade E."/>
            <person name="Peyret P."/>
            <person name="Gribaldo S."/>
            <person name="O'Toole P.W."/>
            <person name="Brugere J.F."/>
        </authorList>
    </citation>
    <scope>NUCLEOTIDE SEQUENCE [LARGE SCALE GENOMIC DNA]</scope>
    <source>
        <strain evidence="1 2">Mx1201</strain>
    </source>
</reference>
<name>M9SEU0_METAX</name>
<accession>M9SEU0</accession>
<dbReference type="KEGG" id="max:MMALV_00160"/>
<evidence type="ECO:0000313" key="1">
    <source>
        <dbReference type="EMBL" id="AGI84773.1"/>
    </source>
</evidence>